<dbReference type="InterPro" id="IPR004421">
    <property type="entry name" value="Carbamoyltransferase_HypF"/>
</dbReference>
<keyword evidence="7" id="KW-0862">Zinc</keyword>
<dbReference type="AlphaFoldDB" id="A0A1M6HX13"/>
<dbReference type="FunFam" id="3.30.420.40:FF:000124">
    <property type="entry name" value="Carbamoyltransferase HypF"/>
    <property type="match status" value="1"/>
</dbReference>
<dbReference type="GO" id="GO:0016743">
    <property type="term" value="F:carboxyl- or carbamoyltransferase activity"/>
    <property type="evidence" value="ECO:0007669"/>
    <property type="project" value="UniProtKB-UniRule"/>
</dbReference>
<dbReference type="Pfam" id="PF00708">
    <property type="entry name" value="Acylphosphatase"/>
    <property type="match status" value="1"/>
</dbReference>
<dbReference type="GO" id="GO:0003998">
    <property type="term" value="F:acylphosphatase activity"/>
    <property type="evidence" value="ECO:0007669"/>
    <property type="project" value="UniProtKB-EC"/>
</dbReference>
<dbReference type="GO" id="GO:0003725">
    <property type="term" value="F:double-stranded RNA binding"/>
    <property type="evidence" value="ECO:0007669"/>
    <property type="project" value="InterPro"/>
</dbReference>
<evidence type="ECO:0000256" key="9">
    <source>
        <dbReference type="ARBA" id="ARBA00048220"/>
    </source>
</evidence>
<dbReference type="InterPro" id="IPR017945">
    <property type="entry name" value="DHBP_synth_RibB-like_a/b_dom"/>
</dbReference>
<evidence type="ECO:0000256" key="11">
    <source>
        <dbReference type="PROSITE-ProRule" id="PRU00520"/>
    </source>
</evidence>
<dbReference type="InterPro" id="IPR036046">
    <property type="entry name" value="Acylphosphatase-like_dom_sf"/>
</dbReference>
<comment type="pathway">
    <text evidence="1">Protein modification; [NiFe] hydrogenase maturation.</text>
</comment>
<dbReference type="NCBIfam" id="TIGR00143">
    <property type="entry name" value="hypF"/>
    <property type="match status" value="1"/>
</dbReference>
<dbReference type="PANTHER" id="PTHR42959">
    <property type="entry name" value="CARBAMOYLTRANSFERASE"/>
    <property type="match status" value="1"/>
</dbReference>
<dbReference type="Pfam" id="PF17788">
    <property type="entry name" value="HypF_C"/>
    <property type="match status" value="1"/>
</dbReference>
<dbReference type="InterPro" id="IPR006070">
    <property type="entry name" value="Sua5-like_dom"/>
</dbReference>
<evidence type="ECO:0000256" key="10">
    <source>
        <dbReference type="PIRNR" id="PIRNR006256"/>
    </source>
</evidence>
<evidence type="ECO:0000313" key="15">
    <source>
        <dbReference type="Proteomes" id="UP000184310"/>
    </source>
</evidence>
<organism evidence="14 15">
    <name type="scientific">Clostridium cavendishii DSM 21758</name>
    <dbReference type="NCBI Taxonomy" id="1121302"/>
    <lineage>
        <taxon>Bacteria</taxon>
        <taxon>Bacillati</taxon>
        <taxon>Bacillota</taxon>
        <taxon>Clostridia</taxon>
        <taxon>Eubacteriales</taxon>
        <taxon>Clostridiaceae</taxon>
        <taxon>Clostridium</taxon>
    </lineage>
</organism>
<feature type="active site" evidence="11">
    <location>
        <position position="36"/>
    </location>
</feature>
<dbReference type="Pfam" id="PF07503">
    <property type="entry name" value="zf-HYPF"/>
    <property type="match status" value="2"/>
</dbReference>
<feature type="active site" evidence="11">
    <location>
        <position position="18"/>
    </location>
</feature>
<dbReference type="GO" id="GO:0051604">
    <property type="term" value="P:protein maturation"/>
    <property type="evidence" value="ECO:0007669"/>
    <property type="project" value="TreeGrafter"/>
</dbReference>
<evidence type="ECO:0000256" key="3">
    <source>
        <dbReference type="ARBA" id="ARBA00008097"/>
    </source>
</evidence>
<evidence type="ECO:0000256" key="2">
    <source>
        <dbReference type="ARBA" id="ARBA00005614"/>
    </source>
</evidence>
<sequence>MIRKYILISGLVQGVGFRPFVYKIAMENDLKGFIKNSSIGVIIDVEGGEASIDSFIRELKENGPELLNIEKMIIEDKVVQSYKTFEIRESLKSSEGLTFISPDLGICRACYEDIKDKKNKRYRYPFTNCTNCGPRYSIIKILPYDRKCTTMSFFKMCKSCNEEYKNVLDRRFHAQPNCCPECGPKLELVDKFGDKVNTEDPIREAIKFIKEGKILSIKGIGGFHLVCDGKNEEVIKHLREKKHRPRKPFAIMLKDIETVKKYCIVSIEEEKLLTSNKSPIVLLERREDILPSNIAPNNKTLGIILPYTPLHYLLFDDDLEVLIMTSANLNSMPIIYENKQAIDNLFDIVDYCLIHDRYIYTAVDDSVTRVILGEERVIRLARGYAPTYLKGENFKESLSFGPCLKNNFCFCKDENIILSQYIGDLDNLETLNRYDKAMGNLLSIYNINPKLIVYDNHPSIFSNLYVDRFKGKMVGVYHHHAHIVSVLFENRIKDKVIGIVYDGSGYGEDGTIWGGEFLITNCREFKRVGHLNKVKMPGGDKAAIEPIRMAISYLYMLYKEDDSCISNTNILSLFNRSQAISKKEQLYIDMIKKDVNCPYTSSMGRLFDAVSYMLGFNKKSTFEGEAAIYLENISDVRINTSYDFDIQLINEKYIINTDKIIKGIIQDLKLQVAKHIISMKFHNTVIEFTVTLCSKLSQVYGIKKVALSGGVFQNKILLEGIYNILKKKNFEVYINKQIPCNDGGISLGQLVIANERELN</sequence>
<gene>
    <name evidence="14" type="ORF">SAMN02745163_01614</name>
</gene>
<dbReference type="InterPro" id="IPR055128">
    <property type="entry name" value="HypF_C_2"/>
</dbReference>
<dbReference type="Gene3D" id="3.30.420.40">
    <property type="match status" value="1"/>
</dbReference>
<keyword evidence="15" id="KW-1185">Reference proteome</keyword>
<dbReference type="Proteomes" id="UP000184310">
    <property type="component" value="Unassembled WGS sequence"/>
</dbReference>
<comment type="catalytic activity">
    <reaction evidence="8 11">
        <text>an acyl phosphate + H2O = a carboxylate + phosphate + H(+)</text>
        <dbReference type="Rhea" id="RHEA:14965"/>
        <dbReference type="ChEBI" id="CHEBI:15377"/>
        <dbReference type="ChEBI" id="CHEBI:15378"/>
        <dbReference type="ChEBI" id="CHEBI:29067"/>
        <dbReference type="ChEBI" id="CHEBI:43474"/>
        <dbReference type="ChEBI" id="CHEBI:59918"/>
        <dbReference type="EC" id="3.6.1.7"/>
    </reaction>
</comment>
<evidence type="ECO:0000256" key="8">
    <source>
        <dbReference type="ARBA" id="ARBA00047645"/>
    </source>
</evidence>
<name>A0A1M6HX13_9CLOT</name>
<keyword evidence="11" id="KW-0378">Hydrolase</keyword>
<dbReference type="InterPro" id="IPR017968">
    <property type="entry name" value="Acylphosphatase_CS"/>
</dbReference>
<dbReference type="Pfam" id="PF22521">
    <property type="entry name" value="HypF_C_2"/>
    <property type="match status" value="1"/>
</dbReference>
<dbReference type="InterPro" id="IPR011125">
    <property type="entry name" value="Znf_HypF"/>
</dbReference>
<dbReference type="UniPathway" id="UPA00335"/>
<dbReference type="RefSeq" id="WP_072986166.1">
    <property type="nucleotide sequence ID" value="NZ_FQZB01000007.1"/>
</dbReference>
<protein>
    <recommendedName>
        <fullName evidence="10">Carbamoyltransferase</fullName>
        <ecNumber evidence="10">6.2.-.-</ecNumber>
    </recommendedName>
</protein>
<comment type="catalytic activity">
    <reaction evidence="9">
        <text>C-terminal L-cysteinyl-[HypE protein] + carbamoyl phosphate + ATP + H2O = C-terminal S-carboxamide-L-cysteinyl-[HypE protein] + AMP + phosphate + diphosphate + H(+)</text>
        <dbReference type="Rhea" id="RHEA:55636"/>
        <dbReference type="Rhea" id="RHEA-COMP:14247"/>
        <dbReference type="Rhea" id="RHEA-COMP:14392"/>
        <dbReference type="ChEBI" id="CHEBI:15377"/>
        <dbReference type="ChEBI" id="CHEBI:15378"/>
        <dbReference type="ChEBI" id="CHEBI:30616"/>
        <dbReference type="ChEBI" id="CHEBI:33019"/>
        <dbReference type="ChEBI" id="CHEBI:43474"/>
        <dbReference type="ChEBI" id="CHEBI:58228"/>
        <dbReference type="ChEBI" id="CHEBI:76913"/>
        <dbReference type="ChEBI" id="CHEBI:139126"/>
        <dbReference type="ChEBI" id="CHEBI:456215"/>
    </reaction>
</comment>
<dbReference type="Gene3D" id="3.30.110.120">
    <property type="match status" value="1"/>
</dbReference>
<keyword evidence="4" id="KW-0436">Ligase</keyword>
<evidence type="ECO:0000259" key="12">
    <source>
        <dbReference type="PROSITE" id="PS51160"/>
    </source>
</evidence>
<feature type="domain" description="Acylphosphatase-like" evidence="12">
    <location>
        <begin position="3"/>
        <end position="89"/>
    </location>
</feature>
<dbReference type="Pfam" id="PF01300">
    <property type="entry name" value="Sua5_yciO_yrdC"/>
    <property type="match status" value="1"/>
</dbReference>
<evidence type="ECO:0000256" key="5">
    <source>
        <dbReference type="ARBA" id="ARBA00022723"/>
    </source>
</evidence>
<dbReference type="PROSITE" id="PS51160">
    <property type="entry name" value="ACYLPHOSPHATASE_3"/>
    <property type="match status" value="1"/>
</dbReference>
<dbReference type="OrthoDB" id="9808093at2"/>
<dbReference type="GO" id="GO:0016874">
    <property type="term" value="F:ligase activity"/>
    <property type="evidence" value="ECO:0007669"/>
    <property type="project" value="UniProtKB-UniRule"/>
</dbReference>
<dbReference type="EC" id="6.2.-.-" evidence="10"/>
<accession>A0A1M6HX13</accession>
<dbReference type="EMBL" id="FQZB01000007">
    <property type="protein sequence ID" value="SHJ26789.1"/>
    <property type="molecule type" value="Genomic_DNA"/>
</dbReference>
<dbReference type="Gene3D" id="3.30.420.360">
    <property type="match status" value="1"/>
</dbReference>
<reference evidence="14 15" key="1">
    <citation type="submission" date="2016-11" db="EMBL/GenBank/DDBJ databases">
        <authorList>
            <person name="Jaros S."/>
            <person name="Januszkiewicz K."/>
            <person name="Wedrychowicz H."/>
        </authorList>
    </citation>
    <scope>NUCLEOTIDE SEQUENCE [LARGE SCALE GENOMIC DNA]</scope>
    <source>
        <strain evidence="14 15">DSM 21758</strain>
    </source>
</reference>
<dbReference type="GO" id="GO:0008270">
    <property type="term" value="F:zinc ion binding"/>
    <property type="evidence" value="ECO:0007669"/>
    <property type="project" value="UniProtKB-KW"/>
</dbReference>
<dbReference type="PROSITE" id="PS51163">
    <property type="entry name" value="YRDC"/>
    <property type="match status" value="1"/>
</dbReference>
<evidence type="ECO:0000256" key="4">
    <source>
        <dbReference type="ARBA" id="ARBA00022598"/>
    </source>
</evidence>
<dbReference type="STRING" id="1121302.SAMN02745163_01614"/>
<keyword evidence="6" id="KW-0863">Zinc-finger</keyword>
<dbReference type="PANTHER" id="PTHR42959:SF1">
    <property type="entry name" value="CARBAMOYLTRANSFERASE HYPF"/>
    <property type="match status" value="1"/>
</dbReference>
<dbReference type="InterPro" id="IPR051060">
    <property type="entry name" value="Carbamoyltrans_HypF-like"/>
</dbReference>
<feature type="domain" description="YrdC-like" evidence="13">
    <location>
        <begin position="199"/>
        <end position="383"/>
    </location>
</feature>
<comment type="similarity">
    <text evidence="3 10">Belongs to the carbamoyltransferase HypF family.</text>
</comment>
<evidence type="ECO:0000256" key="7">
    <source>
        <dbReference type="ARBA" id="ARBA00022833"/>
    </source>
</evidence>
<evidence type="ECO:0000259" key="13">
    <source>
        <dbReference type="PROSITE" id="PS51163"/>
    </source>
</evidence>
<evidence type="ECO:0000256" key="6">
    <source>
        <dbReference type="ARBA" id="ARBA00022771"/>
    </source>
</evidence>
<dbReference type="Gene3D" id="3.90.870.50">
    <property type="match status" value="1"/>
</dbReference>
<comment type="similarity">
    <text evidence="2">Belongs to the acylphosphatase family.</text>
</comment>
<dbReference type="SUPFAM" id="SSF54975">
    <property type="entry name" value="Acylphosphatase/BLUF domain-like"/>
    <property type="match status" value="1"/>
</dbReference>
<keyword evidence="5" id="KW-0479">Metal-binding</keyword>
<dbReference type="InterPro" id="IPR001792">
    <property type="entry name" value="Acylphosphatase-like_dom"/>
</dbReference>
<evidence type="ECO:0000256" key="1">
    <source>
        <dbReference type="ARBA" id="ARBA00004711"/>
    </source>
</evidence>
<evidence type="ECO:0000313" key="14">
    <source>
        <dbReference type="EMBL" id="SHJ26789.1"/>
    </source>
</evidence>
<dbReference type="InterPro" id="IPR041440">
    <property type="entry name" value="HypF_C"/>
</dbReference>
<dbReference type="PROSITE" id="PS00150">
    <property type="entry name" value="ACYLPHOSPHATASE_1"/>
    <property type="match status" value="1"/>
</dbReference>
<proteinExistence type="inferred from homology"/>
<dbReference type="SUPFAM" id="SSF55821">
    <property type="entry name" value="YrdC/RibB"/>
    <property type="match status" value="1"/>
</dbReference>
<dbReference type="PIRSF" id="PIRSF006256">
    <property type="entry name" value="CMPcnvr_hdrg_mat"/>
    <property type="match status" value="1"/>
</dbReference>